<dbReference type="InterPro" id="IPR027417">
    <property type="entry name" value="P-loop_NTPase"/>
</dbReference>
<reference evidence="2 3" key="1">
    <citation type="journal article" date="2019" name="Int. J. Syst. Evol. Microbiol.">
        <title>The Global Catalogue of Microorganisms (GCM) 10K type strain sequencing project: providing services to taxonomists for standard genome sequencing and annotation.</title>
        <authorList>
            <consortium name="The Broad Institute Genomics Platform"/>
            <consortium name="The Broad Institute Genome Sequencing Center for Infectious Disease"/>
            <person name="Wu L."/>
            <person name="Ma J."/>
        </authorList>
    </citation>
    <scope>NUCLEOTIDE SEQUENCE [LARGE SCALE GENOMIC DNA]</scope>
    <source>
        <strain evidence="2 3">JCM 15481</strain>
    </source>
</reference>
<dbReference type="SUPFAM" id="SSF52540">
    <property type="entry name" value="P-loop containing nucleoside triphosphate hydrolases"/>
    <property type="match status" value="1"/>
</dbReference>
<evidence type="ECO:0000313" key="2">
    <source>
        <dbReference type="EMBL" id="GAA2115714.1"/>
    </source>
</evidence>
<proteinExistence type="predicted"/>
<feature type="region of interest" description="Disordered" evidence="1">
    <location>
        <begin position="154"/>
        <end position="201"/>
    </location>
</feature>
<name>A0ABN2XS45_9ACTN</name>
<gene>
    <name evidence="2" type="ORF">GCM10009802_15800</name>
</gene>
<organism evidence="2 3">
    <name type="scientific">Streptomyces synnematoformans</name>
    <dbReference type="NCBI Taxonomy" id="415721"/>
    <lineage>
        <taxon>Bacteria</taxon>
        <taxon>Bacillati</taxon>
        <taxon>Actinomycetota</taxon>
        <taxon>Actinomycetes</taxon>
        <taxon>Kitasatosporales</taxon>
        <taxon>Streptomycetaceae</taxon>
        <taxon>Streptomyces</taxon>
    </lineage>
</organism>
<comment type="caution">
    <text evidence="2">The sequence shown here is derived from an EMBL/GenBank/DDBJ whole genome shotgun (WGS) entry which is preliminary data.</text>
</comment>
<accession>A0ABN2XS45</accession>
<dbReference type="Proteomes" id="UP001500443">
    <property type="component" value="Unassembled WGS sequence"/>
</dbReference>
<sequence length="271" mass="27826">MTGGRGHPAAAELGAGALPGRRVDTLSGRQLQRMYPARAIGCTAAGAGVLLPDEPTAAPDFAGREEAADVPLGLPVTAVVTHDRALADRCDGVVGRPARGRGGAGAVDGPYAAAGALAQLPCLGVVEALFHGAGERGLDQDAWRSQRLRARLQRTTTADRPLSFRTRRVRSAASRGAGRDGRGLRSPGSGARRPPCRSMPRRGEVFGAAVGAGGGAPGLDDERVCLCHGCSTSGRRWTAGGVRSARVAWCAFAPGVHRVRSVTGRAGRGYA</sequence>
<protein>
    <submittedName>
        <fullName evidence="2">Uncharacterized protein</fullName>
    </submittedName>
</protein>
<keyword evidence="3" id="KW-1185">Reference proteome</keyword>
<evidence type="ECO:0000256" key="1">
    <source>
        <dbReference type="SAM" id="MobiDB-lite"/>
    </source>
</evidence>
<dbReference type="Gene3D" id="3.40.50.300">
    <property type="entry name" value="P-loop containing nucleotide triphosphate hydrolases"/>
    <property type="match status" value="1"/>
</dbReference>
<dbReference type="EMBL" id="BAAAPF010000028">
    <property type="protein sequence ID" value="GAA2115714.1"/>
    <property type="molecule type" value="Genomic_DNA"/>
</dbReference>
<evidence type="ECO:0000313" key="3">
    <source>
        <dbReference type="Proteomes" id="UP001500443"/>
    </source>
</evidence>